<evidence type="ECO:0000259" key="2">
    <source>
        <dbReference type="PROSITE" id="PS50157"/>
    </source>
</evidence>
<dbReference type="OrthoDB" id="10004641at2759"/>
<dbReference type="InParanoid" id="A0A6J2YP46"/>
<keyword evidence="3" id="KW-1185">Reference proteome</keyword>
<dbReference type="Gene3D" id="3.30.160.60">
    <property type="entry name" value="Classic Zinc Finger"/>
    <property type="match status" value="1"/>
</dbReference>
<keyword evidence="1" id="KW-0479">Metal-binding</keyword>
<feature type="domain" description="C2H2-type" evidence="2">
    <location>
        <begin position="91"/>
        <end position="118"/>
    </location>
</feature>
<keyword evidence="1" id="KW-0862">Zinc</keyword>
<sequence>MGVKIQGRDTRASLVTTRGVRCDCGKKFKNFRYKKLHRMKGCGNPPTFYCPYDDCGYKFTESMFLGFHLTGFHLKLVASTSQRSAKKGEVFTCKSCDKTFKHRSSHYNHTQYTCGKGPSYFCNMCDFRTKYVYHVQQHLYVRHDVTVRRKDLKDCVGCTIVKN</sequence>
<reference evidence="4" key="1">
    <citation type="submission" date="2025-08" db="UniProtKB">
        <authorList>
            <consortium name="RefSeq"/>
        </authorList>
    </citation>
    <scope>IDENTIFICATION</scope>
    <source>
        <tissue evidence="4">Gonads</tissue>
    </source>
</reference>
<protein>
    <submittedName>
        <fullName evidence="4">Gastrula zinc finger protein XlCGF8.2DB-like</fullName>
    </submittedName>
</protein>
<evidence type="ECO:0000313" key="3">
    <source>
        <dbReference type="Proteomes" id="UP000504635"/>
    </source>
</evidence>
<gene>
    <name evidence="4" type="primary">LOC115889846</name>
</gene>
<keyword evidence="1" id="KW-0863">Zinc-finger</keyword>
<dbReference type="AlphaFoldDB" id="A0A6J2YP46"/>
<proteinExistence type="predicted"/>
<dbReference type="InterPro" id="IPR013087">
    <property type="entry name" value="Znf_C2H2_type"/>
</dbReference>
<dbReference type="PROSITE" id="PS50157">
    <property type="entry name" value="ZINC_FINGER_C2H2_2"/>
    <property type="match status" value="1"/>
</dbReference>
<evidence type="ECO:0000313" key="4">
    <source>
        <dbReference type="RefSeq" id="XP_030765783.1"/>
    </source>
</evidence>
<dbReference type="Proteomes" id="UP000504635">
    <property type="component" value="Unplaced"/>
</dbReference>
<dbReference type="SMART" id="SM00355">
    <property type="entry name" value="ZnF_C2H2"/>
    <property type="match status" value="3"/>
</dbReference>
<dbReference type="KEGG" id="soy:115889846"/>
<dbReference type="RefSeq" id="XP_030765783.1">
    <property type="nucleotide sequence ID" value="XM_030909923.1"/>
</dbReference>
<dbReference type="InterPro" id="IPR036236">
    <property type="entry name" value="Znf_C2H2_sf"/>
</dbReference>
<organism evidence="3 4">
    <name type="scientific">Sitophilus oryzae</name>
    <name type="common">Rice weevil</name>
    <name type="synonym">Curculio oryzae</name>
    <dbReference type="NCBI Taxonomy" id="7048"/>
    <lineage>
        <taxon>Eukaryota</taxon>
        <taxon>Metazoa</taxon>
        <taxon>Ecdysozoa</taxon>
        <taxon>Arthropoda</taxon>
        <taxon>Hexapoda</taxon>
        <taxon>Insecta</taxon>
        <taxon>Pterygota</taxon>
        <taxon>Neoptera</taxon>
        <taxon>Endopterygota</taxon>
        <taxon>Coleoptera</taxon>
        <taxon>Polyphaga</taxon>
        <taxon>Cucujiformia</taxon>
        <taxon>Curculionidae</taxon>
        <taxon>Dryophthorinae</taxon>
        <taxon>Sitophilus</taxon>
    </lineage>
</organism>
<evidence type="ECO:0000256" key="1">
    <source>
        <dbReference type="PROSITE-ProRule" id="PRU00042"/>
    </source>
</evidence>
<dbReference type="GO" id="GO:0008270">
    <property type="term" value="F:zinc ion binding"/>
    <property type="evidence" value="ECO:0007669"/>
    <property type="project" value="UniProtKB-KW"/>
</dbReference>
<accession>A0A6J2YP46</accession>
<dbReference type="GeneID" id="115889846"/>
<name>A0A6J2YP46_SITOR</name>
<dbReference type="PROSITE" id="PS00028">
    <property type="entry name" value="ZINC_FINGER_C2H2_1"/>
    <property type="match status" value="1"/>
</dbReference>
<dbReference type="SUPFAM" id="SSF57667">
    <property type="entry name" value="beta-beta-alpha zinc fingers"/>
    <property type="match status" value="1"/>
</dbReference>